<organism evidence="2 3">
    <name type="scientific">Hypsibius exemplaris</name>
    <name type="common">Freshwater tardigrade</name>
    <dbReference type="NCBI Taxonomy" id="2072580"/>
    <lineage>
        <taxon>Eukaryota</taxon>
        <taxon>Metazoa</taxon>
        <taxon>Ecdysozoa</taxon>
        <taxon>Tardigrada</taxon>
        <taxon>Eutardigrada</taxon>
        <taxon>Parachela</taxon>
        <taxon>Hypsibioidea</taxon>
        <taxon>Hypsibiidae</taxon>
        <taxon>Hypsibius</taxon>
    </lineage>
</organism>
<dbReference type="PANTHER" id="PTHR47643">
    <property type="entry name" value="TPR DOMAIN PROTEIN (AFU_ORTHOLOGUE AFUA_5G12710)"/>
    <property type="match status" value="1"/>
</dbReference>
<dbReference type="Proteomes" id="UP000192578">
    <property type="component" value="Unassembled WGS sequence"/>
</dbReference>
<name>A0A9X6NCC6_HYPEX</name>
<sequence>MLTNGSIVEVDPHVWSTKPRSESEPPSVLAEARFSQLALNAKAHNLYLVVRTVAPPVVVTPVPTMATVAVHTVVDHPTNGTVVLVLPYFLGQRTMCHPEEQPLQLGTVLLLKEPMLQVSSSTPGTFILRCDSPSDVVVRSLWSSPLWPAPHASDPIPGVAVEGSQERGGLTQQWKAAMTTVDDFRQGDSTEDYEMFLYSKLAEENYCAGHFEKTIEFAEMVLNNPPLWLLPQVLHLAGRAHYELRHYVQAHARFERLSALPAAAKTEQHHENGNELERCRERLSEARKGIPIHKLHPSQPDTYLDVADFTGPIHVAKISGKGRGLVASTDILPGTQIMVNKAFRASFRNDNHRLLITEIGHAITSNPTTYTDMVYDLTANDVEKDGRRRFSDPAKKDPIVDVDRLRGIIAANAFALTQDSRSGSVSGGSGLFVAAAYFNHACVPNAMWMVYCDVLVVHAIKLIEKGQEVTIPYFSPSSGTWEERTKRLAGYGFTCDCVLCQLDRTEPEDVWRERKGLLEEGHSAEMVRRLEETFAASGRTKLRLSLYKPLLREFDSVLKRGLLPEALELLRKAMDCLGISLQVLLECGERDDAMFLEKDAVWCSELNIRLADLVCFYCSCQGLPEDIRMVEARRFLAALEVVQRVVYGNSRSIVRREFDKIPGSLFC</sequence>
<dbReference type="InterPro" id="IPR001214">
    <property type="entry name" value="SET_dom"/>
</dbReference>
<evidence type="ECO:0000259" key="1">
    <source>
        <dbReference type="PROSITE" id="PS50280"/>
    </source>
</evidence>
<gene>
    <name evidence="2" type="ORF">BV898_15812</name>
</gene>
<reference evidence="3" key="1">
    <citation type="submission" date="2017-01" db="EMBL/GenBank/DDBJ databases">
        <title>Comparative genomics of anhydrobiosis in the tardigrade Hypsibius dujardini.</title>
        <authorList>
            <person name="Yoshida Y."/>
            <person name="Koutsovoulos G."/>
            <person name="Laetsch D."/>
            <person name="Stevens L."/>
            <person name="Kumar S."/>
            <person name="Horikawa D."/>
            <person name="Ishino K."/>
            <person name="Komine S."/>
            <person name="Tomita M."/>
            <person name="Blaxter M."/>
            <person name="Arakawa K."/>
        </authorList>
    </citation>
    <scope>NUCLEOTIDE SEQUENCE [LARGE SCALE GENOMIC DNA]</scope>
    <source>
        <strain evidence="3">Z151</strain>
    </source>
</reference>
<accession>A0A9X6NCC6</accession>
<evidence type="ECO:0000313" key="2">
    <source>
        <dbReference type="EMBL" id="OWA51325.1"/>
    </source>
</evidence>
<dbReference type="InterPro" id="IPR046341">
    <property type="entry name" value="SET_dom_sf"/>
</dbReference>
<proteinExistence type="predicted"/>
<feature type="domain" description="SET" evidence="1">
    <location>
        <begin position="311"/>
        <end position="474"/>
    </location>
</feature>
<dbReference type="Gene3D" id="2.170.270.10">
    <property type="entry name" value="SET domain"/>
    <property type="match status" value="1"/>
</dbReference>
<dbReference type="SMART" id="SM00317">
    <property type="entry name" value="SET"/>
    <property type="match status" value="1"/>
</dbReference>
<dbReference type="InterPro" id="IPR053209">
    <property type="entry name" value="Gramillin-biosynth_MTr"/>
</dbReference>
<dbReference type="SUPFAM" id="SSF82199">
    <property type="entry name" value="SET domain"/>
    <property type="match status" value="1"/>
</dbReference>
<keyword evidence="3" id="KW-1185">Reference proteome</keyword>
<dbReference type="PROSITE" id="PS50280">
    <property type="entry name" value="SET"/>
    <property type="match status" value="1"/>
</dbReference>
<dbReference type="AlphaFoldDB" id="A0A9X6NCC6"/>
<protein>
    <recommendedName>
        <fullName evidence="1">SET domain-containing protein</fullName>
    </recommendedName>
</protein>
<dbReference type="CDD" id="cd20071">
    <property type="entry name" value="SET_SMYD"/>
    <property type="match status" value="1"/>
</dbReference>
<dbReference type="PANTHER" id="PTHR47643:SF2">
    <property type="entry name" value="TPR DOMAIN PROTEIN (AFU_ORTHOLOGUE AFUA_5G12710)"/>
    <property type="match status" value="1"/>
</dbReference>
<evidence type="ECO:0000313" key="3">
    <source>
        <dbReference type="Proteomes" id="UP000192578"/>
    </source>
</evidence>
<comment type="caution">
    <text evidence="2">The sequence shown here is derived from an EMBL/GenBank/DDBJ whole genome shotgun (WGS) entry which is preliminary data.</text>
</comment>
<dbReference type="OrthoDB" id="5945798at2759"/>
<dbReference type="Gene3D" id="1.10.220.160">
    <property type="match status" value="1"/>
</dbReference>
<dbReference type="Pfam" id="PF00856">
    <property type="entry name" value="SET"/>
    <property type="match status" value="1"/>
</dbReference>
<dbReference type="EMBL" id="MTYJ01000222">
    <property type="protein sequence ID" value="OWA51325.1"/>
    <property type="molecule type" value="Genomic_DNA"/>
</dbReference>